<dbReference type="InterPro" id="IPR037523">
    <property type="entry name" value="VOC_core"/>
</dbReference>
<evidence type="ECO:0000313" key="2">
    <source>
        <dbReference type="EMBL" id="BBZ10962.1"/>
    </source>
</evidence>
<organism evidence="3 4">
    <name type="scientific">Mycobacterium branderi</name>
    <dbReference type="NCBI Taxonomy" id="43348"/>
    <lineage>
        <taxon>Bacteria</taxon>
        <taxon>Bacillati</taxon>
        <taxon>Actinomycetota</taxon>
        <taxon>Actinomycetes</taxon>
        <taxon>Mycobacteriales</taxon>
        <taxon>Mycobacteriaceae</taxon>
        <taxon>Mycobacterium</taxon>
    </lineage>
</organism>
<gene>
    <name evidence="3" type="ORF">BST20_28700</name>
    <name evidence="2" type="ORF">MBRA_11570</name>
</gene>
<dbReference type="PANTHER" id="PTHR34109">
    <property type="entry name" value="BNAUNNG04460D PROTEIN-RELATED"/>
    <property type="match status" value="1"/>
</dbReference>
<evidence type="ECO:0000313" key="5">
    <source>
        <dbReference type="Proteomes" id="UP000467379"/>
    </source>
</evidence>
<dbReference type="EMBL" id="AP022606">
    <property type="protein sequence ID" value="BBZ10962.1"/>
    <property type="molecule type" value="Genomic_DNA"/>
</dbReference>
<dbReference type="PROSITE" id="PS51819">
    <property type="entry name" value="VOC"/>
    <property type="match status" value="1"/>
</dbReference>
<sequence length="109" mass="11679">MVVNDLNGAVAFLRTVFGATGNVEANRPAEVCIGDSLVLVSEAVQRELFPAFLYVYVDDADATYKVALDAGAVTVEPPLDTPYGDRRAMVRDQTGNVYQIASRQIGPTA</sequence>
<evidence type="ECO:0000259" key="1">
    <source>
        <dbReference type="PROSITE" id="PS51819"/>
    </source>
</evidence>
<dbReference type="InterPro" id="IPR029068">
    <property type="entry name" value="Glyas_Bleomycin-R_OHBP_Dase"/>
</dbReference>
<feature type="domain" description="VOC" evidence="1">
    <location>
        <begin position="1"/>
        <end position="103"/>
    </location>
</feature>
<reference evidence="2" key="3">
    <citation type="submission" date="2020-02" db="EMBL/GenBank/DDBJ databases">
        <authorList>
            <person name="Matsumoto Y."/>
            <person name="Motooka D."/>
            <person name="Nakamura S."/>
        </authorList>
    </citation>
    <scope>NUCLEOTIDE SEQUENCE</scope>
    <source>
        <strain evidence="2">JCM 12687</strain>
    </source>
</reference>
<dbReference type="InterPro" id="IPR004360">
    <property type="entry name" value="Glyas_Fos-R_dOase_dom"/>
</dbReference>
<evidence type="ECO:0000313" key="3">
    <source>
        <dbReference type="EMBL" id="ORA28712.1"/>
    </source>
</evidence>
<dbReference type="Pfam" id="PF00903">
    <property type="entry name" value="Glyoxalase"/>
    <property type="match status" value="1"/>
</dbReference>
<proteinExistence type="predicted"/>
<dbReference type="PANTHER" id="PTHR34109:SF1">
    <property type="entry name" value="VOC DOMAIN-CONTAINING PROTEIN"/>
    <property type="match status" value="1"/>
</dbReference>
<protein>
    <submittedName>
        <fullName evidence="3">Bleomycin resistance protein</fullName>
    </submittedName>
</protein>
<keyword evidence="5" id="KW-1185">Reference proteome</keyword>
<name>A0A7I7W1Z2_9MYCO</name>
<accession>A0A7I7W1Z2</accession>
<dbReference type="EMBL" id="MVHM01000041">
    <property type="protein sequence ID" value="ORA28712.1"/>
    <property type="molecule type" value="Genomic_DNA"/>
</dbReference>
<dbReference type="SUPFAM" id="SSF54593">
    <property type="entry name" value="Glyoxalase/Bleomycin resistance protein/Dihydroxybiphenyl dioxygenase"/>
    <property type="match status" value="1"/>
</dbReference>
<reference evidence="3 4" key="1">
    <citation type="submission" date="2016-12" db="EMBL/GenBank/DDBJ databases">
        <title>The new phylogeny of genus Mycobacterium.</title>
        <authorList>
            <person name="Tortoli E."/>
            <person name="Trovato A."/>
            <person name="Cirillo D.M."/>
        </authorList>
    </citation>
    <scope>NUCLEOTIDE SEQUENCE [LARGE SCALE GENOMIC DNA]</scope>
    <source>
        <strain evidence="3 4">DSM 44624</strain>
    </source>
</reference>
<reference evidence="2 5" key="2">
    <citation type="journal article" date="2019" name="Emerg. Microbes Infect.">
        <title>Comprehensive subspecies identification of 175 nontuberculous mycobacteria species based on 7547 genomic profiles.</title>
        <authorList>
            <person name="Matsumoto Y."/>
            <person name="Kinjo T."/>
            <person name="Motooka D."/>
            <person name="Nabeya D."/>
            <person name="Jung N."/>
            <person name="Uechi K."/>
            <person name="Horii T."/>
            <person name="Iida T."/>
            <person name="Fujita J."/>
            <person name="Nakamura S."/>
        </authorList>
    </citation>
    <scope>NUCLEOTIDE SEQUENCE [LARGE SCALE GENOMIC DNA]</scope>
    <source>
        <strain evidence="2 5">JCM 12687</strain>
    </source>
</reference>
<dbReference type="Gene3D" id="3.10.180.10">
    <property type="entry name" value="2,3-Dihydroxybiphenyl 1,2-Dioxygenase, domain 1"/>
    <property type="match status" value="1"/>
</dbReference>
<dbReference type="Proteomes" id="UP000467379">
    <property type="component" value="Chromosome"/>
</dbReference>
<evidence type="ECO:0000313" key="4">
    <source>
        <dbReference type="Proteomes" id="UP000192441"/>
    </source>
</evidence>
<dbReference type="OrthoDB" id="9795306at2"/>
<dbReference type="AlphaFoldDB" id="A0A7I7W1Z2"/>
<dbReference type="Proteomes" id="UP000192441">
    <property type="component" value="Unassembled WGS sequence"/>
</dbReference>